<evidence type="ECO:0000256" key="6">
    <source>
        <dbReference type="ARBA" id="ARBA00022843"/>
    </source>
</evidence>
<reference evidence="10 11" key="1">
    <citation type="submission" date="2020-04" db="EMBL/GenBank/DDBJ databases">
        <title>Chromosome-level genome assembly of a cyprinid fish Onychostoma macrolepis by integration of Nanopore Sequencing, Bionano and Hi-C technology.</title>
        <authorList>
            <person name="Wang D."/>
        </authorList>
    </citation>
    <scope>NUCLEOTIDE SEQUENCE [LARGE SCALE GENOMIC DNA]</scope>
    <source>
        <strain evidence="10">SWU-2019</strain>
        <tissue evidence="10">Muscle</tissue>
    </source>
</reference>
<keyword evidence="3" id="KW-0677">Repeat</keyword>
<name>A0A7J6DEP2_9TELE</name>
<evidence type="ECO:0000259" key="9">
    <source>
        <dbReference type="Pfam" id="PF17779"/>
    </source>
</evidence>
<dbReference type="GO" id="GO:0005524">
    <property type="term" value="F:ATP binding"/>
    <property type="evidence" value="ECO:0007669"/>
    <property type="project" value="UniProtKB-KW"/>
</dbReference>
<dbReference type="Proteomes" id="UP000579812">
    <property type="component" value="Unassembled WGS sequence"/>
</dbReference>
<evidence type="ECO:0000256" key="3">
    <source>
        <dbReference type="ARBA" id="ARBA00022737"/>
    </source>
</evidence>
<sequence>MRNHLRSPDGWNVSIAAQSGSHITAPVLSNNNITGNVQIIHNAPGVTGHLPNTRNERTQTLERRSILLKYKELIRKEYQYVTEYNSLPEERLSSRSVVPEALKNPSVWTLCSTQTNETLLTACSIPVICWIIGTVIRERLNDGADATSGLETTTSIYVDFLCTLLEHHSQGSGQSVPTLVKSLGQLAEKGILAQQVLFDEKTVYEMVSDPAGSPFLCKFLFKKRIHQETMFSFMHLSFQEFFTALYYLLMDEYESKKKLMQMVSIHKANVNDQYSAPRFAAVVHFIFGLLNEDVRRTLWKRHGLFVHSNIQDHLKEWILEEMSHSRSERTLFLFHCLYELHEEDFVKEVTEACPSVFLHSAVIRKTDCWSMVYCAQCCQSIKDMFISCCCSFTSEELAIVQPVLHKFLSIKFDMLHISNSDLGGMMDVLMRERTLSSQRVIIDWWFDLKISEELSRIAICRTSYHPEDDLKKISLSFPSSVLVSIDWIEFFQTRLKSDTDILLFLLHSFSVQKLELNLSSLTKAWAHSVLNFTWDYPSLREISLEADRLLEEAESVLKKSHPRPDCTLTVQGFRCNKSSKQCTDQRVKIHVSKQGFFVEVLRRPLFPD</sequence>
<dbReference type="InterPro" id="IPR041267">
    <property type="entry name" value="NLRP_HD2"/>
</dbReference>
<feature type="domain" description="NOD1/2 winged helix" evidence="9">
    <location>
        <begin position="179"/>
        <end position="233"/>
    </location>
</feature>
<protein>
    <submittedName>
        <fullName evidence="10">Uncharacterized protein</fullName>
    </submittedName>
</protein>
<keyword evidence="5" id="KW-0067">ATP-binding</keyword>
<keyword evidence="7" id="KW-0395">Inflammatory response</keyword>
<evidence type="ECO:0000256" key="7">
    <source>
        <dbReference type="ARBA" id="ARBA00023198"/>
    </source>
</evidence>
<dbReference type="Pfam" id="PF17776">
    <property type="entry name" value="NLRC4_HD2"/>
    <property type="match status" value="1"/>
</dbReference>
<evidence type="ECO:0000256" key="1">
    <source>
        <dbReference type="ARBA" id="ARBA00004496"/>
    </source>
</evidence>
<proteinExistence type="predicted"/>
<keyword evidence="11" id="KW-1185">Reference proteome</keyword>
<dbReference type="Pfam" id="PF17779">
    <property type="entry name" value="WHD_NOD2"/>
    <property type="match status" value="1"/>
</dbReference>
<gene>
    <name evidence="10" type="ORF">G5714_002305</name>
</gene>
<keyword evidence="6" id="KW-0832">Ubl conjugation</keyword>
<evidence type="ECO:0000256" key="2">
    <source>
        <dbReference type="ARBA" id="ARBA00022490"/>
    </source>
</evidence>
<keyword evidence="2" id="KW-0963">Cytoplasm</keyword>
<dbReference type="PANTHER" id="PTHR45690:SF19">
    <property type="entry name" value="NACHT, LRR AND PYD DOMAINS-CONTAINING PROTEIN 3"/>
    <property type="match status" value="1"/>
</dbReference>
<keyword evidence="4" id="KW-0547">Nucleotide-binding</keyword>
<evidence type="ECO:0000256" key="4">
    <source>
        <dbReference type="ARBA" id="ARBA00022741"/>
    </source>
</evidence>
<comment type="caution">
    <text evidence="10">The sequence shown here is derived from an EMBL/GenBank/DDBJ whole genome shotgun (WGS) entry which is preliminary data.</text>
</comment>
<dbReference type="EMBL" id="JAAMOB010000002">
    <property type="protein sequence ID" value="KAF4117752.1"/>
    <property type="molecule type" value="Genomic_DNA"/>
</dbReference>
<dbReference type="InterPro" id="IPR050637">
    <property type="entry name" value="NLRP_innate_immun_reg"/>
</dbReference>
<dbReference type="GO" id="GO:0045087">
    <property type="term" value="P:innate immune response"/>
    <property type="evidence" value="ECO:0007669"/>
    <property type="project" value="UniProtKB-KW"/>
</dbReference>
<evidence type="ECO:0000259" key="8">
    <source>
        <dbReference type="Pfam" id="PF17776"/>
    </source>
</evidence>
<dbReference type="InterPro" id="IPR041075">
    <property type="entry name" value="NOD1/2_WH"/>
</dbReference>
<accession>A0A7J6DEP2</accession>
<dbReference type="PANTHER" id="PTHR45690">
    <property type="entry name" value="NACHT, LRR AND PYD DOMAINS-CONTAINING PROTEIN 12"/>
    <property type="match status" value="1"/>
</dbReference>
<comment type="subcellular location">
    <subcellularLocation>
        <location evidence="1">Cytoplasm</location>
    </subcellularLocation>
</comment>
<evidence type="ECO:0000256" key="5">
    <source>
        <dbReference type="ARBA" id="ARBA00022840"/>
    </source>
</evidence>
<dbReference type="AlphaFoldDB" id="A0A7J6DEP2"/>
<feature type="domain" description="NACHT LRR and PYD" evidence="8">
    <location>
        <begin position="235"/>
        <end position="348"/>
    </location>
</feature>
<evidence type="ECO:0000313" key="11">
    <source>
        <dbReference type="Proteomes" id="UP000579812"/>
    </source>
</evidence>
<dbReference type="GO" id="GO:0005737">
    <property type="term" value="C:cytoplasm"/>
    <property type="evidence" value="ECO:0007669"/>
    <property type="project" value="UniProtKB-SubCell"/>
</dbReference>
<organism evidence="10 11">
    <name type="scientific">Onychostoma macrolepis</name>
    <dbReference type="NCBI Taxonomy" id="369639"/>
    <lineage>
        <taxon>Eukaryota</taxon>
        <taxon>Metazoa</taxon>
        <taxon>Chordata</taxon>
        <taxon>Craniata</taxon>
        <taxon>Vertebrata</taxon>
        <taxon>Euteleostomi</taxon>
        <taxon>Actinopterygii</taxon>
        <taxon>Neopterygii</taxon>
        <taxon>Teleostei</taxon>
        <taxon>Ostariophysi</taxon>
        <taxon>Cypriniformes</taxon>
        <taxon>Cyprinidae</taxon>
        <taxon>Acrossocheilinae</taxon>
        <taxon>Onychostoma</taxon>
    </lineage>
</organism>
<evidence type="ECO:0000313" key="10">
    <source>
        <dbReference type="EMBL" id="KAF4117752.1"/>
    </source>
</evidence>